<sequence>MHRASSLPMAAERSRTRERLEASLAALCELQLLRHRQERLVLSALSLGQPVLGQPPRSAPPRPSRGGDHLTLRRQLSSLQSASWGLMAALEQQVADLRLDSDPACADALEDVGDSRPSSGFYELSEGQSPAGVSESCLFREISPSFAQAVWMAFGERAKSVGDIFAANRENLLECGPRSTVPRSFSVPHTSLKDIAEGTEEEQWSWDSDYQAGFEDGPTAEDFQHALRVESYILGLIQRRALAPRPSKPRTSLGSEARAVARQSSLCRKETPFLPECQDLLINPDGQAQACCGSQEEQSRAVVASQENLPVQLCAWPTPSHSPGFHSALPDFPSQALDPNSSETESPQQSQSQSCHQPQSPAPDEKLVSAKYIPGQACRTPIRAFAHRLPVPPKLARSPHSPDCFPSRPRAVIKKCRLSEERPTSKKQSRKASRSQSENSLLGQRGTGERKYSTVERDWGRASQSRPRRPHPVTAGYRRWRSTQELSQDETELQGCHPSRRSRKPHPSPLCLYTHGMSVPHRRAEYLERAPLCRPEEGYSVAGPGDTESSMSEADSPGSSSLSTDSDESGGLVWPQQLSPQQAPSSSPMQPKVFVKIKASHALKKKILRFRTGSLKVMTTV</sequence>
<feature type="region of interest" description="Disordered" evidence="3">
    <location>
        <begin position="537"/>
        <end position="592"/>
    </location>
</feature>
<dbReference type="OrthoDB" id="9886203at2759"/>
<keyword evidence="5" id="KW-1185">Reference proteome</keyword>
<proteinExistence type="inferred from homology"/>
<evidence type="ECO:0000313" key="5">
    <source>
        <dbReference type="Proteomes" id="UP000694397"/>
    </source>
</evidence>
<dbReference type="GO" id="GO:0090090">
    <property type="term" value="P:negative regulation of canonical Wnt signaling pathway"/>
    <property type="evidence" value="ECO:0007669"/>
    <property type="project" value="TreeGrafter"/>
</dbReference>
<reference evidence="4 5" key="1">
    <citation type="submission" date="2019-04" db="EMBL/GenBank/DDBJ databases">
        <authorList>
            <consortium name="Wellcome Sanger Institute Data Sharing"/>
        </authorList>
    </citation>
    <scope>NUCLEOTIDE SEQUENCE [LARGE SCALE GENOMIC DNA]</scope>
</reference>
<dbReference type="RefSeq" id="XP_018603889.2">
    <property type="nucleotide sequence ID" value="XM_018748373.2"/>
</dbReference>
<dbReference type="InterPro" id="IPR024843">
    <property type="entry name" value="Dapper"/>
</dbReference>
<gene>
    <name evidence="4" type="primary">LOC108932152</name>
</gene>
<dbReference type="AlphaFoldDB" id="A0A8C9RE84"/>
<dbReference type="Proteomes" id="UP000694397">
    <property type="component" value="Chromosome 10"/>
</dbReference>
<dbReference type="Ensembl" id="ENSSFOT00015012972.2">
    <property type="protein sequence ID" value="ENSSFOP00015012810.2"/>
    <property type="gene ID" value="ENSSFOG00015008260.2"/>
</dbReference>
<evidence type="ECO:0000256" key="3">
    <source>
        <dbReference type="SAM" id="MobiDB-lite"/>
    </source>
</evidence>
<feature type="region of interest" description="Disordered" evidence="3">
    <location>
        <begin position="415"/>
        <end position="510"/>
    </location>
</feature>
<dbReference type="PANTHER" id="PTHR15919:SF1">
    <property type="entry name" value="DAPPER HOMOLOG 3"/>
    <property type="match status" value="1"/>
</dbReference>
<evidence type="ECO:0000313" key="4">
    <source>
        <dbReference type="Ensembl" id="ENSSFOP00015012810.2"/>
    </source>
</evidence>
<accession>A0A8C9RE84</accession>
<name>A0A8C9RE84_SCLFO</name>
<feature type="compositionally biased region" description="Low complexity" evidence="3">
    <location>
        <begin position="555"/>
        <end position="591"/>
    </location>
</feature>
<evidence type="ECO:0000256" key="1">
    <source>
        <dbReference type="ARBA" id="ARBA00010807"/>
    </source>
</evidence>
<dbReference type="GO" id="GO:0005737">
    <property type="term" value="C:cytoplasm"/>
    <property type="evidence" value="ECO:0007669"/>
    <property type="project" value="TreeGrafter"/>
</dbReference>
<comment type="similarity">
    <text evidence="1">Belongs to the dapper family.</text>
</comment>
<reference evidence="4" key="2">
    <citation type="submission" date="2025-08" db="UniProtKB">
        <authorList>
            <consortium name="Ensembl"/>
        </authorList>
    </citation>
    <scope>IDENTIFICATION</scope>
</reference>
<dbReference type="Pfam" id="PF15268">
    <property type="entry name" value="Dapper"/>
    <property type="match status" value="2"/>
</dbReference>
<organism evidence="4 5">
    <name type="scientific">Scleropages formosus</name>
    <name type="common">Asian bonytongue</name>
    <name type="synonym">Osteoglossum formosum</name>
    <dbReference type="NCBI Taxonomy" id="113540"/>
    <lineage>
        <taxon>Eukaryota</taxon>
        <taxon>Metazoa</taxon>
        <taxon>Chordata</taxon>
        <taxon>Craniata</taxon>
        <taxon>Vertebrata</taxon>
        <taxon>Euteleostomi</taxon>
        <taxon>Actinopterygii</taxon>
        <taxon>Neopterygii</taxon>
        <taxon>Teleostei</taxon>
        <taxon>Osteoglossocephala</taxon>
        <taxon>Osteoglossomorpha</taxon>
        <taxon>Osteoglossiformes</taxon>
        <taxon>Osteoglossidae</taxon>
        <taxon>Scleropages</taxon>
    </lineage>
</organism>
<evidence type="ECO:0000256" key="2">
    <source>
        <dbReference type="ARBA" id="ARBA00023054"/>
    </source>
</evidence>
<dbReference type="KEGG" id="sfm:108932152"/>
<feature type="compositionally biased region" description="Low complexity" evidence="3">
    <location>
        <begin position="339"/>
        <end position="359"/>
    </location>
</feature>
<evidence type="ECO:0008006" key="6">
    <source>
        <dbReference type="Google" id="ProtNLM"/>
    </source>
</evidence>
<protein>
    <recommendedName>
        <fullName evidence="6">Dapper3-like</fullName>
    </recommendedName>
</protein>
<dbReference type="PANTHER" id="PTHR15919">
    <property type="entry name" value="DAPPER-RELATED"/>
    <property type="match status" value="1"/>
</dbReference>
<reference evidence="4" key="3">
    <citation type="submission" date="2025-09" db="UniProtKB">
        <authorList>
            <consortium name="Ensembl"/>
        </authorList>
    </citation>
    <scope>IDENTIFICATION</scope>
</reference>
<feature type="compositionally biased region" description="Basic and acidic residues" evidence="3">
    <location>
        <begin position="447"/>
        <end position="460"/>
    </location>
</feature>
<feature type="region of interest" description="Disordered" evidence="3">
    <location>
        <begin position="325"/>
        <end position="365"/>
    </location>
</feature>
<dbReference type="GeneID" id="108932152"/>
<keyword evidence="2" id="KW-0175">Coiled coil</keyword>
<dbReference type="GeneTree" id="ENSGT00950000183181"/>